<evidence type="ECO:0000313" key="3">
    <source>
        <dbReference type="Proteomes" id="UP000438760"/>
    </source>
</evidence>
<evidence type="ECO:0000313" key="2">
    <source>
        <dbReference type="EMBL" id="MTG97530.1"/>
    </source>
</evidence>
<organism evidence="2 3">
    <name type="scientific">Myroides albus</name>
    <dbReference type="NCBI Taxonomy" id="2562892"/>
    <lineage>
        <taxon>Bacteria</taxon>
        <taxon>Pseudomonadati</taxon>
        <taxon>Bacteroidota</taxon>
        <taxon>Flavobacteriia</taxon>
        <taxon>Flavobacteriales</taxon>
        <taxon>Flavobacteriaceae</taxon>
        <taxon>Myroides</taxon>
    </lineage>
</organism>
<dbReference type="Gene3D" id="3.40.50.2020">
    <property type="match status" value="1"/>
</dbReference>
<accession>A0A6I3LJZ1</accession>
<comment type="caution">
    <text evidence="2">The sequence shown here is derived from an EMBL/GenBank/DDBJ whole genome shotgun (WGS) entry which is preliminary data.</text>
</comment>
<keyword evidence="3" id="KW-1185">Reference proteome</keyword>
<dbReference type="RefSeq" id="WP_155091573.1">
    <property type="nucleotide sequence ID" value="NZ_WMJX01000007.1"/>
</dbReference>
<dbReference type="InterPro" id="IPR000836">
    <property type="entry name" value="PRTase_dom"/>
</dbReference>
<dbReference type="InterPro" id="IPR051910">
    <property type="entry name" value="ComF/GntX_DNA_util-trans"/>
</dbReference>
<gene>
    <name evidence="2" type="ORF">GJV76_05175</name>
</gene>
<comment type="similarity">
    <text evidence="1">Belongs to the ComF/GntX family.</text>
</comment>
<dbReference type="AlphaFoldDB" id="A0A6I3LJZ1"/>
<protein>
    <submittedName>
        <fullName evidence="2">ComF family protein</fullName>
    </submittedName>
</protein>
<proteinExistence type="inferred from homology"/>
<reference evidence="2 3" key="1">
    <citation type="submission" date="2019-11" db="EMBL/GenBank/DDBJ databases">
        <title>Genome of Strain BIT-d1.</title>
        <authorList>
            <person name="Yang Y."/>
        </authorList>
    </citation>
    <scope>NUCLEOTIDE SEQUENCE [LARGE SCALE GENOMIC DNA]</scope>
    <source>
        <strain evidence="2 3">BIT-d1</strain>
    </source>
</reference>
<dbReference type="Proteomes" id="UP000438760">
    <property type="component" value="Unassembled WGS sequence"/>
</dbReference>
<dbReference type="SUPFAM" id="SSF53271">
    <property type="entry name" value="PRTase-like"/>
    <property type="match status" value="1"/>
</dbReference>
<dbReference type="InterPro" id="IPR029057">
    <property type="entry name" value="PRTase-like"/>
</dbReference>
<dbReference type="EMBL" id="WMJX01000007">
    <property type="protein sequence ID" value="MTG97530.1"/>
    <property type="molecule type" value="Genomic_DNA"/>
</dbReference>
<dbReference type="OrthoDB" id="9779910at2"/>
<dbReference type="PANTHER" id="PTHR47505:SF1">
    <property type="entry name" value="DNA UTILIZATION PROTEIN YHGH"/>
    <property type="match status" value="1"/>
</dbReference>
<evidence type="ECO:0000256" key="1">
    <source>
        <dbReference type="ARBA" id="ARBA00008007"/>
    </source>
</evidence>
<name>A0A6I3LJZ1_9FLAO</name>
<dbReference type="CDD" id="cd06223">
    <property type="entry name" value="PRTases_typeI"/>
    <property type="match status" value="1"/>
</dbReference>
<sequence>MGKFYGRVKIEMACSFLYYKKGTATQNILHNLKYNNHPEISYFLGNLYAQQLKETTILDTVDEIIAVPLHKSKQRKRGYNQVEGFAKALADNFHIPINEKLLIKSKRGKSQAKKGLFDRLKTKEAEFVLCPKADKQAKHFLLLDDILTTGSTLEKCAKQLLNIPHSKVTILCLAMSTKSF</sequence>
<dbReference type="PANTHER" id="PTHR47505">
    <property type="entry name" value="DNA UTILIZATION PROTEIN YHGH"/>
    <property type="match status" value="1"/>
</dbReference>